<evidence type="ECO:0000256" key="1">
    <source>
        <dbReference type="ARBA" id="ARBA00004251"/>
    </source>
</evidence>
<evidence type="ECO:0000313" key="16">
    <source>
        <dbReference type="Proteomes" id="UP000324632"/>
    </source>
</evidence>
<feature type="chain" id="PRO_5022765321" description="Ig-like domain-containing protein" evidence="13">
    <location>
        <begin position="20"/>
        <end position="303"/>
    </location>
</feature>
<evidence type="ECO:0000256" key="11">
    <source>
        <dbReference type="SAM" id="MobiDB-lite"/>
    </source>
</evidence>
<keyword evidence="10" id="KW-0393">Immunoglobulin domain</keyword>
<feature type="transmembrane region" description="Helical" evidence="12">
    <location>
        <begin position="238"/>
        <end position="260"/>
    </location>
</feature>
<dbReference type="InterPro" id="IPR013783">
    <property type="entry name" value="Ig-like_fold"/>
</dbReference>
<dbReference type="InterPro" id="IPR051713">
    <property type="entry name" value="T-cell_Activation_Regulation"/>
</dbReference>
<evidence type="ECO:0000313" key="15">
    <source>
        <dbReference type="EMBL" id="KAA0712995.1"/>
    </source>
</evidence>
<keyword evidence="6 12" id="KW-0472">Membrane</keyword>
<evidence type="ECO:0000256" key="7">
    <source>
        <dbReference type="ARBA" id="ARBA00023157"/>
    </source>
</evidence>
<evidence type="ECO:0000256" key="12">
    <source>
        <dbReference type="SAM" id="Phobius"/>
    </source>
</evidence>
<comment type="subcellular location">
    <subcellularLocation>
        <location evidence="1">Cell membrane</location>
        <topology evidence="1">Single-pass type I membrane protein</topology>
    </subcellularLocation>
</comment>
<evidence type="ECO:0000259" key="14">
    <source>
        <dbReference type="PROSITE" id="PS50835"/>
    </source>
</evidence>
<accession>A0A5A9NV23</accession>
<dbReference type="PANTHER" id="PTHR25466">
    <property type="entry name" value="T-LYMPHOCYTE ACTIVATION ANTIGEN"/>
    <property type="match status" value="1"/>
</dbReference>
<dbReference type="GO" id="GO:0006955">
    <property type="term" value="P:immune response"/>
    <property type="evidence" value="ECO:0007669"/>
    <property type="project" value="TreeGrafter"/>
</dbReference>
<dbReference type="SUPFAM" id="SSF48726">
    <property type="entry name" value="Immunoglobulin"/>
    <property type="match status" value="2"/>
</dbReference>
<feature type="signal peptide" evidence="13">
    <location>
        <begin position="1"/>
        <end position="19"/>
    </location>
</feature>
<reference evidence="15 16" key="1">
    <citation type="journal article" date="2019" name="Mol. Ecol. Resour.">
        <title>Chromosome-level genome assembly of Triplophysa tibetana, a fish adapted to the harsh high-altitude environment of the Tibetan Plateau.</title>
        <authorList>
            <person name="Yang X."/>
            <person name="Liu H."/>
            <person name="Ma Z."/>
            <person name="Zou Y."/>
            <person name="Zou M."/>
            <person name="Mao Y."/>
            <person name="Li X."/>
            <person name="Wang H."/>
            <person name="Chen T."/>
            <person name="Wang W."/>
            <person name="Yang R."/>
        </authorList>
    </citation>
    <scope>NUCLEOTIDE SEQUENCE [LARGE SCALE GENOMIC DNA]</scope>
    <source>
        <strain evidence="15">TTIB1903HZAU</strain>
        <tissue evidence="15">Muscle</tissue>
    </source>
</reference>
<gene>
    <name evidence="15" type="ORF">E1301_Tti017891</name>
</gene>
<dbReference type="PROSITE" id="PS50835">
    <property type="entry name" value="IG_LIKE"/>
    <property type="match status" value="1"/>
</dbReference>
<dbReference type="GO" id="GO:0007166">
    <property type="term" value="P:cell surface receptor signaling pathway"/>
    <property type="evidence" value="ECO:0007669"/>
    <property type="project" value="TreeGrafter"/>
</dbReference>
<feature type="region of interest" description="Disordered" evidence="11">
    <location>
        <begin position="63"/>
        <end position="85"/>
    </location>
</feature>
<evidence type="ECO:0000256" key="5">
    <source>
        <dbReference type="ARBA" id="ARBA00022989"/>
    </source>
</evidence>
<dbReference type="EMBL" id="SOYY01000013">
    <property type="protein sequence ID" value="KAA0712995.1"/>
    <property type="molecule type" value="Genomic_DNA"/>
</dbReference>
<dbReference type="GO" id="GO:0071222">
    <property type="term" value="P:cellular response to lipopolysaccharide"/>
    <property type="evidence" value="ECO:0007669"/>
    <property type="project" value="TreeGrafter"/>
</dbReference>
<dbReference type="Pfam" id="PF08205">
    <property type="entry name" value="C2-set_2"/>
    <property type="match status" value="1"/>
</dbReference>
<evidence type="ECO:0000256" key="8">
    <source>
        <dbReference type="ARBA" id="ARBA00023170"/>
    </source>
</evidence>
<dbReference type="GO" id="GO:0031295">
    <property type="term" value="P:T cell costimulation"/>
    <property type="evidence" value="ECO:0007669"/>
    <property type="project" value="TreeGrafter"/>
</dbReference>
<keyword evidence="4 13" id="KW-0732">Signal</keyword>
<keyword evidence="5 12" id="KW-1133">Transmembrane helix</keyword>
<keyword evidence="3 12" id="KW-0812">Transmembrane</keyword>
<proteinExistence type="predicted"/>
<dbReference type="PANTHER" id="PTHR25466:SF2">
    <property type="entry name" value="T-LYMPHOCYTE ACTIVATION ANTIGEN CD86"/>
    <property type="match status" value="1"/>
</dbReference>
<dbReference type="InterPro" id="IPR013162">
    <property type="entry name" value="CD80_C2-set"/>
</dbReference>
<dbReference type="GO" id="GO:0009897">
    <property type="term" value="C:external side of plasma membrane"/>
    <property type="evidence" value="ECO:0007669"/>
    <property type="project" value="TreeGrafter"/>
</dbReference>
<name>A0A5A9NV23_9TELE</name>
<feature type="domain" description="Ig-like" evidence="14">
    <location>
        <begin position="144"/>
        <end position="220"/>
    </location>
</feature>
<organism evidence="15 16">
    <name type="scientific">Triplophysa tibetana</name>
    <dbReference type="NCBI Taxonomy" id="1572043"/>
    <lineage>
        <taxon>Eukaryota</taxon>
        <taxon>Metazoa</taxon>
        <taxon>Chordata</taxon>
        <taxon>Craniata</taxon>
        <taxon>Vertebrata</taxon>
        <taxon>Euteleostomi</taxon>
        <taxon>Actinopterygii</taxon>
        <taxon>Neopterygii</taxon>
        <taxon>Teleostei</taxon>
        <taxon>Ostariophysi</taxon>
        <taxon>Cypriniformes</taxon>
        <taxon>Nemacheilidae</taxon>
        <taxon>Triplophysa</taxon>
    </lineage>
</organism>
<evidence type="ECO:0000256" key="9">
    <source>
        <dbReference type="ARBA" id="ARBA00023180"/>
    </source>
</evidence>
<evidence type="ECO:0000256" key="3">
    <source>
        <dbReference type="ARBA" id="ARBA00022692"/>
    </source>
</evidence>
<dbReference type="Proteomes" id="UP000324632">
    <property type="component" value="Chromosome 13"/>
</dbReference>
<dbReference type="InterPro" id="IPR036179">
    <property type="entry name" value="Ig-like_dom_sf"/>
</dbReference>
<sequence>MENTYVGALLLTSLIMSQADECIVGVIGENVQLPCIYNGVKHLASLLLSSEWKRDLEVKHTTNWTKQQEDTQNVSRSTTVSSSAPDSGDFTMVLRDIRLSDAQHYSFHLKLQVQENSILVCTVCLNVAGHFSHTTVLRENIVNGVKTQLLCNTRGGFPAPNIYWIINHTQRPPKTTIITYVNTLPKSQLFNITSVLSINISPDTVVACVIENYVLNETLTTTNYGVNSNIEDGCLSKYLWMFSTVLCVVVFLLVAASLCYQRKLDRDIKRRKHFSCGDYSRSEETELVVMDMKLWASLPETDV</sequence>
<evidence type="ECO:0000256" key="13">
    <source>
        <dbReference type="SAM" id="SignalP"/>
    </source>
</evidence>
<protein>
    <recommendedName>
        <fullName evidence="14">Ig-like domain-containing protein</fullName>
    </recommendedName>
</protein>
<dbReference type="GO" id="GO:0042102">
    <property type="term" value="P:positive regulation of T cell proliferation"/>
    <property type="evidence" value="ECO:0007669"/>
    <property type="project" value="TreeGrafter"/>
</dbReference>
<keyword evidence="2" id="KW-1003">Cell membrane</keyword>
<evidence type="ECO:0000256" key="4">
    <source>
        <dbReference type="ARBA" id="ARBA00022729"/>
    </source>
</evidence>
<dbReference type="AlphaFoldDB" id="A0A5A9NV23"/>
<dbReference type="Gene3D" id="2.60.40.10">
    <property type="entry name" value="Immunoglobulins"/>
    <property type="match status" value="2"/>
</dbReference>
<evidence type="ECO:0000256" key="6">
    <source>
        <dbReference type="ARBA" id="ARBA00023136"/>
    </source>
</evidence>
<evidence type="ECO:0000256" key="2">
    <source>
        <dbReference type="ARBA" id="ARBA00022475"/>
    </source>
</evidence>
<keyword evidence="9" id="KW-0325">Glycoprotein</keyword>
<keyword evidence="16" id="KW-1185">Reference proteome</keyword>
<evidence type="ECO:0000256" key="10">
    <source>
        <dbReference type="ARBA" id="ARBA00023319"/>
    </source>
</evidence>
<comment type="caution">
    <text evidence="15">The sequence shown here is derived from an EMBL/GenBank/DDBJ whole genome shotgun (WGS) entry which is preliminary data.</text>
</comment>
<keyword evidence="8" id="KW-0675">Receptor</keyword>
<dbReference type="GO" id="GO:0042130">
    <property type="term" value="P:negative regulation of T cell proliferation"/>
    <property type="evidence" value="ECO:0007669"/>
    <property type="project" value="TreeGrafter"/>
</dbReference>
<keyword evidence="7" id="KW-1015">Disulfide bond</keyword>
<dbReference type="InterPro" id="IPR007110">
    <property type="entry name" value="Ig-like_dom"/>
</dbReference>